<organism evidence="1 2">
    <name type="scientific">Durusdinium trenchii</name>
    <dbReference type="NCBI Taxonomy" id="1381693"/>
    <lineage>
        <taxon>Eukaryota</taxon>
        <taxon>Sar</taxon>
        <taxon>Alveolata</taxon>
        <taxon>Dinophyceae</taxon>
        <taxon>Suessiales</taxon>
        <taxon>Symbiodiniaceae</taxon>
        <taxon>Durusdinium</taxon>
    </lineage>
</organism>
<comment type="caution">
    <text evidence="1">The sequence shown here is derived from an EMBL/GenBank/DDBJ whole genome shotgun (WGS) entry which is preliminary data.</text>
</comment>
<reference evidence="1 2" key="1">
    <citation type="submission" date="2024-02" db="EMBL/GenBank/DDBJ databases">
        <authorList>
            <person name="Chen Y."/>
            <person name="Shah S."/>
            <person name="Dougan E. K."/>
            <person name="Thang M."/>
            <person name="Chan C."/>
        </authorList>
    </citation>
    <scope>NUCLEOTIDE SEQUENCE [LARGE SCALE GENOMIC DNA]</scope>
</reference>
<gene>
    <name evidence="1" type="ORF">CCMP2556_LOCUS22620</name>
</gene>
<keyword evidence="2" id="KW-1185">Reference proteome</keyword>
<dbReference type="EMBL" id="CAXAMN010014113">
    <property type="protein sequence ID" value="CAK9042508.1"/>
    <property type="molecule type" value="Genomic_DNA"/>
</dbReference>
<dbReference type="SUPFAM" id="SSF53335">
    <property type="entry name" value="S-adenosyl-L-methionine-dependent methyltransferases"/>
    <property type="match status" value="1"/>
</dbReference>
<name>A0ABP0LTF9_9DINO</name>
<dbReference type="Proteomes" id="UP001642484">
    <property type="component" value="Unassembled WGS sequence"/>
</dbReference>
<evidence type="ECO:0000313" key="1">
    <source>
        <dbReference type="EMBL" id="CAK9042508.1"/>
    </source>
</evidence>
<sequence>MVYVIVNPTRYGAPTSRKRIYLIMVQEAVMTEGAKKQDFGGFIKDKMDKMKTNEKRQWIDLLLSGDHPAVVRDMQKKEKLRLRSGSKPAGKFLSITKGRYLLGREITLLMGHPIHRLNLSSCSESVLHSLGGNAMSMRAVLPCMCAAISACVPERLLISWSDLKS</sequence>
<accession>A0ABP0LTF9</accession>
<dbReference type="InterPro" id="IPR029063">
    <property type="entry name" value="SAM-dependent_MTases_sf"/>
</dbReference>
<evidence type="ECO:0000313" key="2">
    <source>
        <dbReference type="Proteomes" id="UP001642484"/>
    </source>
</evidence>
<protein>
    <submittedName>
        <fullName evidence="1">Uncharacterized protein</fullName>
    </submittedName>
</protein>
<proteinExistence type="predicted"/>